<dbReference type="AlphaFoldDB" id="A0A3M7BIA0"/>
<keyword evidence="2" id="KW-1133">Transmembrane helix</keyword>
<feature type="compositionally biased region" description="Polar residues" evidence="1">
    <location>
        <begin position="27"/>
        <end position="45"/>
    </location>
</feature>
<dbReference type="Proteomes" id="UP000270230">
    <property type="component" value="Unassembled WGS sequence"/>
</dbReference>
<evidence type="ECO:0000256" key="1">
    <source>
        <dbReference type="SAM" id="MobiDB-lite"/>
    </source>
</evidence>
<dbReference type="PANTHER" id="PTHR20772">
    <property type="entry name" value="PROTEIN FMP42"/>
    <property type="match status" value="1"/>
</dbReference>
<feature type="transmembrane region" description="Helical" evidence="2">
    <location>
        <begin position="106"/>
        <end position="126"/>
    </location>
</feature>
<accession>A0A3M7BIA0</accession>
<evidence type="ECO:0000313" key="3">
    <source>
        <dbReference type="EMBL" id="RMY39509.1"/>
    </source>
</evidence>
<dbReference type="OrthoDB" id="330047at2759"/>
<gene>
    <name evidence="3" type="ORF">D0865_12797</name>
</gene>
<sequence length="170" mass="19021">MSLIQRVTSIEGTDRQPPQLPEDWLSPTLSPHRQTNGYGTINNNYAPPPHREWPQHSLRGKGSVRSLRHVISYDALSHHGEASQAIHPTGGKAAYKVATYKRFAQVVFTVIACWLASGIVFGFAALKPVLISEGVYRELCTPEELEADVEVCYAQDLRMNFFLCGSIYYL</sequence>
<name>A0A3M7BIA0_HORWE</name>
<proteinExistence type="predicted"/>
<organism evidence="3 4">
    <name type="scientific">Hortaea werneckii</name>
    <name type="common">Black yeast</name>
    <name type="synonym">Cladosporium werneckii</name>
    <dbReference type="NCBI Taxonomy" id="91943"/>
    <lineage>
        <taxon>Eukaryota</taxon>
        <taxon>Fungi</taxon>
        <taxon>Dikarya</taxon>
        <taxon>Ascomycota</taxon>
        <taxon>Pezizomycotina</taxon>
        <taxon>Dothideomycetes</taxon>
        <taxon>Dothideomycetidae</taxon>
        <taxon>Mycosphaerellales</taxon>
        <taxon>Teratosphaeriaceae</taxon>
        <taxon>Hortaea</taxon>
    </lineage>
</organism>
<reference evidence="3 4" key="1">
    <citation type="journal article" date="2018" name="BMC Genomics">
        <title>Genomic evidence for intraspecific hybridization in a clonal and extremely halotolerant yeast.</title>
        <authorList>
            <person name="Gostincar C."/>
            <person name="Stajich J.E."/>
            <person name="Zupancic J."/>
            <person name="Zalar P."/>
            <person name="Gunde-Cimerman N."/>
        </authorList>
    </citation>
    <scope>NUCLEOTIDE SEQUENCE [LARGE SCALE GENOMIC DNA]</scope>
    <source>
        <strain evidence="3 4">EXF-151</strain>
    </source>
</reference>
<dbReference type="GO" id="GO:0000329">
    <property type="term" value="C:fungal-type vacuole membrane"/>
    <property type="evidence" value="ECO:0007669"/>
    <property type="project" value="TreeGrafter"/>
</dbReference>
<keyword evidence="2" id="KW-0472">Membrane</keyword>
<dbReference type="EMBL" id="QWIN01001550">
    <property type="protein sequence ID" value="RMY39509.1"/>
    <property type="molecule type" value="Genomic_DNA"/>
</dbReference>
<keyword evidence="2" id="KW-0812">Transmembrane</keyword>
<evidence type="ECO:0000256" key="2">
    <source>
        <dbReference type="SAM" id="Phobius"/>
    </source>
</evidence>
<feature type="compositionally biased region" description="Polar residues" evidence="1">
    <location>
        <begin position="1"/>
        <end position="11"/>
    </location>
</feature>
<dbReference type="InterPro" id="IPR052599">
    <property type="entry name" value="SLC43A_AATransporter"/>
</dbReference>
<comment type="caution">
    <text evidence="3">The sequence shown here is derived from an EMBL/GenBank/DDBJ whole genome shotgun (WGS) entry which is preliminary data.</text>
</comment>
<dbReference type="PANTHER" id="PTHR20772:SF4">
    <property type="entry name" value="HYPOTHETICAL AMINO ACID TRANSPORTER (EUROFUNG)"/>
    <property type="match status" value="1"/>
</dbReference>
<feature type="region of interest" description="Disordered" evidence="1">
    <location>
        <begin position="1"/>
        <end position="52"/>
    </location>
</feature>
<evidence type="ECO:0000313" key="4">
    <source>
        <dbReference type="Proteomes" id="UP000270230"/>
    </source>
</evidence>
<protein>
    <submittedName>
        <fullName evidence="3">Uncharacterized protein</fullName>
    </submittedName>
</protein>